<dbReference type="InterPro" id="IPR008306">
    <property type="entry name" value="UCP018008"/>
</dbReference>
<dbReference type="Proteomes" id="UP001164706">
    <property type="component" value="Chromosome"/>
</dbReference>
<dbReference type="InterPro" id="IPR007362">
    <property type="entry name" value="DUF429"/>
</dbReference>
<evidence type="ECO:0000313" key="2">
    <source>
        <dbReference type="Proteomes" id="UP001164706"/>
    </source>
</evidence>
<dbReference type="KEGG" id="mdb:OVN18_10710"/>
<protein>
    <submittedName>
        <fullName evidence="1">DUF429 domain-containing protein</fullName>
    </submittedName>
</protein>
<proteinExistence type="predicted"/>
<organism evidence="1 2">
    <name type="scientific">Microcella daejeonensis</name>
    <dbReference type="NCBI Taxonomy" id="2994971"/>
    <lineage>
        <taxon>Bacteria</taxon>
        <taxon>Bacillati</taxon>
        <taxon>Actinomycetota</taxon>
        <taxon>Actinomycetes</taxon>
        <taxon>Micrococcales</taxon>
        <taxon>Microbacteriaceae</taxon>
        <taxon>Microcella</taxon>
    </lineage>
</organism>
<gene>
    <name evidence="1" type="ORF">OVN18_10710</name>
</gene>
<dbReference type="AlphaFoldDB" id="A0A9E8S8K7"/>
<reference evidence="1" key="1">
    <citation type="submission" date="2022-11" db="EMBL/GenBank/DDBJ databases">
        <title>Description of Microcella daejonensis nov. sp, isolated from riverside soil.</title>
        <authorList>
            <person name="Molina K.M."/>
            <person name="Kim S.B."/>
        </authorList>
    </citation>
    <scope>NUCLEOTIDE SEQUENCE</scope>
    <source>
        <strain evidence="1">MMS21-STM12</strain>
    </source>
</reference>
<accession>A0A9E8S8K7</accession>
<dbReference type="Pfam" id="PF04250">
    <property type="entry name" value="DUF429"/>
    <property type="match status" value="1"/>
</dbReference>
<sequence>MTRFLGIDLAWGLGTTHAVTGRTRPPNETGLCLLDAEGAVLDAGWARGVDEVADWVFGHERPGDVIAIDAPLIVVNETGMRQAERAVGRGYGRWKVGANASSRTLAARAGELLLERLGERGIRYTDGTTAPPAGVTVAFECYPFTTLVGAPELGYEDERPRYKRLIPGIPRDEARARRAAAADELLARMATLSAASPALRMDSHERTAELLTEPSPLVDRAYKHREDLLDAVLCAWTAALWFRDARAPEGPSRVQVLGAPDSATPGEVDALGRRATIVAPARPEQRR</sequence>
<keyword evidence="2" id="KW-1185">Reference proteome</keyword>
<evidence type="ECO:0000313" key="1">
    <source>
        <dbReference type="EMBL" id="WAB81019.1"/>
    </source>
</evidence>
<name>A0A9E8S8K7_9MICO</name>
<dbReference type="EMBL" id="CP113089">
    <property type="protein sequence ID" value="WAB81019.1"/>
    <property type="molecule type" value="Genomic_DNA"/>
</dbReference>
<dbReference type="RefSeq" id="WP_267780769.1">
    <property type="nucleotide sequence ID" value="NZ_CP113089.1"/>
</dbReference>
<dbReference type="PIRSF" id="PIRSF018008">
    <property type="entry name" value="UCP018008"/>
    <property type="match status" value="1"/>
</dbReference>